<feature type="transmembrane region" description="Helical" evidence="1">
    <location>
        <begin position="49"/>
        <end position="69"/>
    </location>
</feature>
<accession>A0A0G4K2F2</accession>
<proteinExistence type="predicted"/>
<gene>
    <name evidence="2" type="ORF">BN1221_04893c</name>
</gene>
<evidence type="ECO:0000313" key="2">
    <source>
        <dbReference type="EMBL" id="CPR21450.1"/>
    </source>
</evidence>
<dbReference type="PANTHER" id="PTHR30199">
    <property type="entry name" value="MFS FAMILY TRANSPORTER, PREDICTED SUBSTRATE BENZOATE"/>
    <property type="match status" value="1"/>
</dbReference>
<dbReference type="Proteomes" id="UP000044377">
    <property type="component" value="Unassembled WGS sequence"/>
</dbReference>
<feature type="transmembrane region" description="Helical" evidence="1">
    <location>
        <begin position="292"/>
        <end position="317"/>
    </location>
</feature>
<keyword evidence="1" id="KW-0812">Transmembrane</keyword>
<keyword evidence="1" id="KW-0472">Membrane</keyword>
<dbReference type="AlphaFoldDB" id="A0A0G4K2F2"/>
<feature type="transmembrane region" description="Helical" evidence="1">
    <location>
        <begin position="12"/>
        <end position="37"/>
    </location>
</feature>
<protein>
    <submittedName>
        <fullName evidence="2">Benzoate transport protein</fullName>
    </submittedName>
</protein>
<dbReference type="PANTHER" id="PTHR30199:SF0">
    <property type="entry name" value="INNER MEMBRANE PROTEIN YDCO"/>
    <property type="match status" value="1"/>
</dbReference>
<feature type="transmembrane region" description="Helical" evidence="1">
    <location>
        <begin position="250"/>
        <end position="280"/>
    </location>
</feature>
<dbReference type="EMBL" id="CGIG01000001">
    <property type="protein sequence ID" value="CPR21450.1"/>
    <property type="molecule type" value="Genomic_DNA"/>
</dbReference>
<feature type="transmembrane region" description="Helical" evidence="1">
    <location>
        <begin position="354"/>
        <end position="377"/>
    </location>
</feature>
<feature type="transmembrane region" description="Helical" evidence="1">
    <location>
        <begin position="323"/>
        <end position="342"/>
    </location>
</feature>
<feature type="transmembrane region" description="Helical" evidence="1">
    <location>
        <begin position="147"/>
        <end position="165"/>
    </location>
</feature>
<dbReference type="InterPro" id="IPR004711">
    <property type="entry name" value="Benzoate_Transporter"/>
</dbReference>
<keyword evidence="1" id="KW-1133">Transmembrane helix</keyword>
<dbReference type="GO" id="GO:0042925">
    <property type="term" value="F:benzoate transmembrane transporter activity"/>
    <property type="evidence" value="ECO:0007669"/>
    <property type="project" value="InterPro"/>
</dbReference>
<feature type="transmembrane region" description="Helical" evidence="1">
    <location>
        <begin position="172"/>
        <end position="191"/>
    </location>
</feature>
<evidence type="ECO:0000256" key="1">
    <source>
        <dbReference type="SAM" id="Phobius"/>
    </source>
</evidence>
<dbReference type="NCBIfam" id="TIGR00843">
    <property type="entry name" value="benE"/>
    <property type="match status" value="1"/>
</dbReference>
<feature type="transmembrane region" description="Helical" evidence="1">
    <location>
        <begin position="98"/>
        <end position="117"/>
    </location>
</feature>
<organism evidence="2 3">
    <name type="scientific">Brenneria goodwinii</name>
    <dbReference type="NCBI Taxonomy" id="1109412"/>
    <lineage>
        <taxon>Bacteria</taxon>
        <taxon>Pseudomonadati</taxon>
        <taxon>Pseudomonadota</taxon>
        <taxon>Gammaproteobacteria</taxon>
        <taxon>Enterobacterales</taxon>
        <taxon>Pectobacteriaceae</taxon>
        <taxon>Brenneria</taxon>
    </lineage>
</organism>
<dbReference type="GO" id="GO:0005886">
    <property type="term" value="C:plasma membrane"/>
    <property type="evidence" value="ECO:0007669"/>
    <property type="project" value="TreeGrafter"/>
</dbReference>
<name>A0A0G4K2F2_9GAMM</name>
<evidence type="ECO:0000313" key="3">
    <source>
        <dbReference type="Proteomes" id="UP000044377"/>
    </source>
</evidence>
<keyword evidence="3" id="KW-1185">Reference proteome</keyword>
<sequence length="401" mass="42749">MAINHFIKDYSSSAMITGFIAVLVSYAGPFAIVFQAANTINMPAELVTSWVWAISIGSAVTGISLSLYYKMPIITAWSTPGAALLVASLAHYRYEEVVGAFLISGMLIFILGITGLFQKIMKQIPSTISAAMLAGILFHFGESVFKQLEVNMSFVLPLIISYLIGKRLYPRYAILSTLVIGFALVGFERGLNLEAGDFSFATPIFTMPEFSTASIIGLAIPLCIVTMTSQNVPGLAVLNADGYRPNANPLIYVTGLISIVLAPFGAHGINLAAITAAICTGRESHENASKRYVSGVFCGFFYLIIGLFGAAVASVFFILPQALIATIAGLALFSSLGNGLALSMRNEKEREAALVTFLVTVSGFSFFGIGSAFWGLIGGMLTHVLVVYQLILPSNSGHVTK</sequence>
<feature type="transmembrane region" description="Helical" evidence="1">
    <location>
        <begin position="74"/>
        <end position="92"/>
    </location>
</feature>
<dbReference type="Pfam" id="PF03594">
    <property type="entry name" value="BenE"/>
    <property type="match status" value="1"/>
</dbReference>
<reference evidence="3" key="1">
    <citation type="submission" date="2015-01" db="EMBL/GenBank/DDBJ databases">
        <authorList>
            <person name="Paterson Steve"/>
        </authorList>
    </citation>
    <scope>NUCLEOTIDE SEQUENCE [LARGE SCALE GENOMIC DNA]</scope>
    <source>
        <strain evidence="3">OBR1</strain>
    </source>
</reference>
<dbReference type="RefSeq" id="WP_231604249.1">
    <property type="nucleotide sequence ID" value="NZ_CGIG01000001.1"/>
</dbReference>